<evidence type="ECO:0000259" key="1">
    <source>
        <dbReference type="Pfam" id="PF14393"/>
    </source>
</evidence>
<sequence>MICGSTSVARDRNGLMRGVQMKIYIATHKDFAGEVPRIYQPILVGSDINQASSPIKKDNTGDNISSKNPYYCELTALYWMWKNEAADIQGLVHYRRFFSGIDMRGSLFGLLSESEISHYLANHDVILIRPYEFKDRSVGEQYKAFHVDKDLQAMKQLIAIRCPDYSAAFEQTMQGNKLIRYNMFVARKMLVQDYCSWLFPLLFELEKQVDLSTYDNYQKRVFGFLAERLFTVWLMKNKPKAKYLPVRNIGRRGRSYSLRLWLAAVFRRLFS</sequence>
<feature type="domain" description="DUF4422" evidence="1">
    <location>
        <begin position="22"/>
        <end position="238"/>
    </location>
</feature>
<accession>A0ABV3U9K5</accession>
<comment type="caution">
    <text evidence="2">The sequence shown here is derived from an EMBL/GenBank/DDBJ whole genome shotgun (WGS) entry which is preliminary data.</text>
</comment>
<dbReference type="Pfam" id="PF14393">
    <property type="entry name" value="DUF4422"/>
    <property type="match status" value="1"/>
</dbReference>
<proteinExistence type="predicted"/>
<protein>
    <submittedName>
        <fullName evidence="2">DUF4422 domain-containing protein</fullName>
    </submittedName>
</protein>
<dbReference type="Proteomes" id="UP001557485">
    <property type="component" value="Unassembled WGS sequence"/>
</dbReference>
<dbReference type="RefSeq" id="WP_368382835.1">
    <property type="nucleotide sequence ID" value="NZ_JBFRYA010000017.1"/>
</dbReference>
<name>A0ABV3U9K5_9GAMM</name>
<dbReference type="EMBL" id="JBFRYA010000017">
    <property type="protein sequence ID" value="MEX1670435.1"/>
    <property type="molecule type" value="Genomic_DNA"/>
</dbReference>
<organism evidence="2 3">
    <name type="scientific">Zhongshania guokunii</name>
    <dbReference type="NCBI Taxonomy" id="641783"/>
    <lineage>
        <taxon>Bacteria</taxon>
        <taxon>Pseudomonadati</taxon>
        <taxon>Pseudomonadota</taxon>
        <taxon>Gammaproteobacteria</taxon>
        <taxon>Cellvibrionales</taxon>
        <taxon>Spongiibacteraceae</taxon>
        <taxon>Zhongshania</taxon>
    </lineage>
</organism>
<evidence type="ECO:0000313" key="3">
    <source>
        <dbReference type="Proteomes" id="UP001557485"/>
    </source>
</evidence>
<evidence type="ECO:0000313" key="2">
    <source>
        <dbReference type="EMBL" id="MEX1670435.1"/>
    </source>
</evidence>
<gene>
    <name evidence="2" type="ORF">AB4876_16055</name>
</gene>
<dbReference type="InterPro" id="IPR025536">
    <property type="entry name" value="DUF4422"/>
</dbReference>
<reference evidence="2 3" key="1">
    <citation type="journal article" date="2011" name="Int. J. Syst. Evol. Microbiol.">
        <title>Zhongshania antarctica gen. nov., sp. nov. and Zhongshania guokunii sp. nov., gammaproteobacteria respectively isolated from coastal attached (fast) ice and surface seawater of the Antarctic.</title>
        <authorList>
            <person name="Li H.J."/>
            <person name="Zhang X.Y."/>
            <person name="Chen C.X."/>
            <person name="Zhang Y.J."/>
            <person name="Gao Z.M."/>
            <person name="Yu Y."/>
            <person name="Chen X.L."/>
            <person name="Chen B."/>
            <person name="Zhang Y.Z."/>
        </authorList>
    </citation>
    <scope>NUCLEOTIDE SEQUENCE [LARGE SCALE GENOMIC DNA]</scope>
    <source>
        <strain evidence="2 3">ZS6-22T</strain>
    </source>
</reference>
<keyword evidence="3" id="KW-1185">Reference proteome</keyword>